<reference evidence="1" key="1">
    <citation type="submission" date="2022-09" db="EMBL/GenBank/DDBJ databases">
        <title>Shewanella sp. KJ10-1 sp.nov, isolated from marine algae.</title>
        <authorList>
            <person name="Butt M."/>
            <person name="Lee J.K."/>
            <person name="Kim J.M."/>
            <person name="Choi D.G."/>
        </authorList>
    </citation>
    <scope>NUCLEOTIDE SEQUENCE</scope>
    <source>
        <strain evidence="1">KJ10-1</strain>
    </source>
</reference>
<protein>
    <recommendedName>
        <fullName evidence="3">Alcohol dehydrogenase</fullName>
    </recommendedName>
</protein>
<name>A0ABT2P0V8_9GAMM</name>
<evidence type="ECO:0000313" key="2">
    <source>
        <dbReference type="Proteomes" id="UP001431192"/>
    </source>
</evidence>
<dbReference type="EMBL" id="JAODOQ010000001">
    <property type="protein sequence ID" value="MCT8986282.1"/>
    <property type="molecule type" value="Genomic_DNA"/>
</dbReference>
<keyword evidence="2" id="KW-1185">Reference proteome</keyword>
<evidence type="ECO:0008006" key="3">
    <source>
        <dbReference type="Google" id="ProtNLM"/>
    </source>
</evidence>
<evidence type="ECO:0000313" key="1">
    <source>
        <dbReference type="EMBL" id="MCT8986282.1"/>
    </source>
</evidence>
<organism evidence="1 2">
    <name type="scientific">Shewanella phaeophyticola</name>
    <dbReference type="NCBI Taxonomy" id="2978345"/>
    <lineage>
        <taxon>Bacteria</taxon>
        <taxon>Pseudomonadati</taxon>
        <taxon>Pseudomonadota</taxon>
        <taxon>Gammaproteobacteria</taxon>
        <taxon>Alteromonadales</taxon>
        <taxon>Shewanellaceae</taxon>
        <taxon>Shewanella</taxon>
    </lineage>
</organism>
<sequence length="47" mass="5301">MRDGEALLRNVAEHSMVVEIPNTFEFGKLNDALQFSKQAKRKAVVIV</sequence>
<dbReference type="RefSeq" id="WP_261732707.1">
    <property type="nucleotide sequence ID" value="NZ_JAODOQ010000001.1"/>
</dbReference>
<accession>A0ABT2P0V8</accession>
<comment type="caution">
    <text evidence="1">The sequence shown here is derived from an EMBL/GenBank/DDBJ whole genome shotgun (WGS) entry which is preliminary data.</text>
</comment>
<gene>
    <name evidence="1" type="ORF">N4T56_06990</name>
</gene>
<proteinExistence type="predicted"/>
<dbReference type="Proteomes" id="UP001431192">
    <property type="component" value="Unassembled WGS sequence"/>
</dbReference>